<gene>
    <name evidence="2" type="ORF">PPSIR1_09246</name>
</gene>
<dbReference type="AlphaFoldDB" id="A6G778"/>
<dbReference type="InterPro" id="IPR011990">
    <property type="entry name" value="TPR-like_helical_dom_sf"/>
</dbReference>
<feature type="compositionally biased region" description="Basic and acidic residues" evidence="1">
    <location>
        <begin position="69"/>
        <end position="88"/>
    </location>
</feature>
<feature type="non-terminal residue" evidence="2">
    <location>
        <position position="1"/>
    </location>
</feature>
<sequence>ESDALAALLETHPDLAEHPAVQVAELRALDKPERALAKLAALRQQSAGEGELPWRLELAEAEQLIARASEGDARDPEAAAKDRAQARARLERVRQGPLPARAHELLALLAVHDEDLASAHGHLDAARRSIAVDLDPRYARLHADFLVEHGCRARATEALLELAKSDAARLPADPSTQGGRVSPPLLDTDDYRRLVELELLRLEDARFWGLPPEPDPAWPQWLERAAIEDEQVRDSLELRRFIAEGGARANADATAGDSPEEKPLPEAIAAIVTRLSSAPNPLSVSAENLALLARLDHDAGRRERAAIRIDEAKRRGKGPRERARVLSVLGRMQATDGEVEAAAESFLEAWRLARMSKRPDLGWLIDLGELTVRYLRSQDKEGEAQQIAKTLTRLIPDHATTWTLYADGLREDPAKAKRAQTRADAASWCE</sequence>
<evidence type="ECO:0000313" key="3">
    <source>
        <dbReference type="Proteomes" id="UP000005801"/>
    </source>
</evidence>
<keyword evidence="3" id="KW-1185">Reference proteome</keyword>
<protein>
    <recommendedName>
        <fullName evidence="4">Tetratricopeptide repeat protein</fullName>
    </recommendedName>
</protein>
<name>A6G778_9BACT</name>
<evidence type="ECO:0000313" key="2">
    <source>
        <dbReference type="EMBL" id="EDM78354.1"/>
    </source>
</evidence>
<accession>A6G778</accession>
<feature type="region of interest" description="Disordered" evidence="1">
    <location>
        <begin position="68"/>
        <end position="88"/>
    </location>
</feature>
<evidence type="ECO:0000256" key="1">
    <source>
        <dbReference type="SAM" id="MobiDB-lite"/>
    </source>
</evidence>
<organism evidence="2 3">
    <name type="scientific">Plesiocystis pacifica SIR-1</name>
    <dbReference type="NCBI Taxonomy" id="391625"/>
    <lineage>
        <taxon>Bacteria</taxon>
        <taxon>Pseudomonadati</taxon>
        <taxon>Myxococcota</taxon>
        <taxon>Polyangia</taxon>
        <taxon>Nannocystales</taxon>
        <taxon>Nannocystaceae</taxon>
        <taxon>Plesiocystis</taxon>
    </lineage>
</organism>
<dbReference type="Proteomes" id="UP000005801">
    <property type="component" value="Unassembled WGS sequence"/>
</dbReference>
<dbReference type="SUPFAM" id="SSF48452">
    <property type="entry name" value="TPR-like"/>
    <property type="match status" value="1"/>
</dbReference>
<evidence type="ECO:0008006" key="4">
    <source>
        <dbReference type="Google" id="ProtNLM"/>
    </source>
</evidence>
<reference evidence="2 3" key="1">
    <citation type="submission" date="2007-06" db="EMBL/GenBank/DDBJ databases">
        <authorList>
            <person name="Shimkets L."/>
            <person name="Ferriera S."/>
            <person name="Johnson J."/>
            <person name="Kravitz S."/>
            <person name="Beeson K."/>
            <person name="Sutton G."/>
            <person name="Rogers Y.-H."/>
            <person name="Friedman R."/>
            <person name="Frazier M."/>
            <person name="Venter J.C."/>
        </authorList>
    </citation>
    <scope>NUCLEOTIDE SEQUENCE [LARGE SCALE GENOMIC DNA]</scope>
    <source>
        <strain evidence="2 3">SIR-1</strain>
    </source>
</reference>
<proteinExistence type="predicted"/>
<comment type="caution">
    <text evidence="2">The sequence shown here is derived from an EMBL/GenBank/DDBJ whole genome shotgun (WGS) entry which is preliminary data.</text>
</comment>
<dbReference type="EMBL" id="ABCS01000032">
    <property type="protein sequence ID" value="EDM78354.1"/>
    <property type="molecule type" value="Genomic_DNA"/>
</dbReference>